<dbReference type="InterPro" id="IPR036390">
    <property type="entry name" value="WH_DNA-bd_sf"/>
</dbReference>
<keyword evidence="3" id="KW-1185">Reference proteome</keyword>
<name>A0AAD8IAQ6_9APIA</name>
<dbReference type="InterPro" id="IPR002109">
    <property type="entry name" value="Glutaredoxin"/>
</dbReference>
<dbReference type="Pfam" id="PF00610">
    <property type="entry name" value="DEP"/>
    <property type="match status" value="1"/>
</dbReference>
<dbReference type="SUPFAM" id="SSF46785">
    <property type="entry name" value="Winged helix' DNA-binding domain"/>
    <property type="match status" value="1"/>
</dbReference>
<sequence>MTEMELLNGEDDNTTVITNHAVPIAGKYKIVPLDDDDVSDFSELLLVEKSGGEVAENFGEGDVEVKSVRIEVDESEEVEEVERVDGGFENEKLAVGEKIEVDEMTTTVISPNSKLPKPEAPAGVVYSRSQSAPESGVGVNMPAIGKFFREKSSSLSSSITKGLSTLKDESERFRLSKVTEFNLSGVRVIVKTKNEDDEVDRVEFKGQISFFSRSNCRDCSAVRHFLRERNLRYVEINIDVFPGREKELIERAGSASVPQIFFNEKLVGGLVVLNSLRNSGMLEQKLKDLLSRKCPASAPSPPVYGFDDRSEEDERMDDMVGIVRVLRQKLPIQDRMMKMKIVKNCFSGTEMVDAIMKHYEVSDRIKAVEIGKKLVQKHFIHNVFGEIEFEDGNHYYRFLEHETFIPRCFNFRGSPNDIEPKDAAMVSQRLSKLMSAILESYASDDRQHLDYVAISNSEEFRRYVNLVQDLQRLNIMSLSPDEKLVFFLNLFNAMVIHAAIRIGHPGGVVDRRSFNSDFLYIIGGHHYSLNDIRNGILRANRRAPYSLVKPFGGGDRRLEMALPKMNPLIHFGLCNGTRSSPTVRFFTPKAIESELRHAAREFFQKDGIEVNLAKRTVHLTRIIKWFDMDFGQEKEMLKWLMKYLDATKAGLLTHLLADGGSVNVVYQKYDWSANI</sequence>
<dbReference type="Proteomes" id="UP001237642">
    <property type="component" value="Unassembled WGS sequence"/>
</dbReference>
<dbReference type="Gene3D" id="1.10.10.10">
    <property type="entry name" value="Winged helix-like DNA-binding domain superfamily/Winged helix DNA-binding domain"/>
    <property type="match status" value="1"/>
</dbReference>
<protein>
    <submittedName>
        <fullName evidence="2">DEP domain-containing protein</fullName>
    </submittedName>
</protein>
<dbReference type="PANTHER" id="PTHR46361:SF1">
    <property type="entry name" value="F26K24.21 PROTEIN"/>
    <property type="match status" value="1"/>
</dbReference>
<dbReference type="Pfam" id="PF04784">
    <property type="entry name" value="DUF547"/>
    <property type="match status" value="1"/>
</dbReference>
<organism evidence="2 3">
    <name type="scientific">Heracleum sosnowskyi</name>
    <dbReference type="NCBI Taxonomy" id="360622"/>
    <lineage>
        <taxon>Eukaryota</taxon>
        <taxon>Viridiplantae</taxon>
        <taxon>Streptophyta</taxon>
        <taxon>Embryophyta</taxon>
        <taxon>Tracheophyta</taxon>
        <taxon>Spermatophyta</taxon>
        <taxon>Magnoliopsida</taxon>
        <taxon>eudicotyledons</taxon>
        <taxon>Gunneridae</taxon>
        <taxon>Pentapetalae</taxon>
        <taxon>asterids</taxon>
        <taxon>campanulids</taxon>
        <taxon>Apiales</taxon>
        <taxon>Apiaceae</taxon>
        <taxon>Apioideae</taxon>
        <taxon>apioid superclade</taxon>
        <taxon>Tordylieae</taxon>
        <taxon>Tordyliinae</taxon>
        <taxon>Heracleum</taxon>
    </lineage>
</organism>
<dbReference type="InterPro" id="IPR000591">
    <property type="entry name" value="DEP_dom"/>
</dbReference>
<dbReference type="AlphaFoldDB" id="A0AAD8IAQ6"/>
<dbReference type="InterPro" id="IPR036249">
    <property type="entry name" value="Thioredoxin-like_sf"/>
</dbReference>
<dbReference type="SUPFAM" id="SSF52833">
    <property type="entry name" value="Thioredoxin-like"/>
    <property type="match status" value="1"/>
</dbReference>
<evidence type="ECO:0000259" key="1">
    <source>
        <dbReference type="PROSITE" id="PS50186"/>
    </source>
</evidence>
<comment type="caution">
    <text evidence="2">The sequence shown here is derived from an EMBL/GenBank/DDBJ whole genome shotgun (WGS) entry which is preliminary data.</text>
</comment>
<gene>
    <name evidence="2" type="ORF">POM88_027304</name>
</gene>
<dbReference type="SMART" id="SM00049">
    <property type="entry name" value="DEP"/>
    <property type="match status" value="1"/>
</dbReference>
<dbReference type="InterPro" id="IPR036388">
    <property type="entry name" value="WH-like_DNA-bd_sf"/>
</dbReference>
<dbReference type="Gene3D" id="3.40.30.10">
    <property type="entry name" value="Glutaredoxin"/>
    <property type="match status" value="1"/>
</dbReference>
<dbReference type="Pfam" id="PF00462">
    <property type="entry name" value="Glutaredoxin"/>
    <property type="match status" value="1"/>
</dbReference>
<proteinExistence type="predicted"/>
<dbReference type="PANTHER" id="PTHR46361">
    <property type="entry name" value="ELECTRON CARRIER/ PROTEIN DISULFIDE OXIDOREDUCTASE"/>
    <property type="match status" value="1"/>
</dbReference>
<dbReference type="GO" id="GO:0035556">
    <property type="term" value="P:intracellular signal transduction"/>
    <property type="evidence" value="ECO:0007669"/>
    <property type="project" value="InterPro"/>
</dbReference>
<evidence type="ECO:0000313" key="3">
    <source>
        <dbReference type="Proteomes" id="UP001237642"/>
    </source>
</evidence>
<accession>A0AAD8IAQ6</accession>
<dbReference type="InterPro" id="IPR006869">
    <property type="entry name" value="DUF547"/>
</dbReference>
<dbReference type="EMBL" id="JAUIZM010000006">
    <property type="protein sequence ID" value="KAK1380560.1"/>
    <property type="molecule type" value="Genomic_DNA"/>
</dbReference>
<dbReference type="PROSITE" id="PS51354">
    <property type="entry name" value="GLUTAREDOXIN_2"/>
    <property type="match status" value="1"/>
</dbReference>
<reference evidence="2" key="1">
    <citation type="submission" date="2023-02" db="EMBL/GenBank/DDBJ databases">
        <title>Genome of toxic invasive species Heracleum sosnowskyi carries increased number of genes despite the absence of recent whole-genome duplications.</title>
        <authorList>
            <person name="Schelkunov M."/>
            <person name="Shtratnikova V."/>
            <person name="Makarenko M."/>
            <person name="Klepikova A."/>
            <person name="Omelchenko D."/>
            <person name="Novikova G."/>
            <person name="Obukhova E."/>
            <person name="Bogdanov V."/>
            <person name="Penin A."/>
            <person name="Logacheva M."/>
        </authorList>
    </citation>
    <scope>NUCLEOTIDE SEQUENCE</scope>
    <source>
        <strain evidence="2">Hsosn_3</strain>
        <tissue evidence="2">Leaf</tissue>
    </source>
</reference>
<reference evidence="2" key="2">
    <citation type="submission" date="2023-05" db="EMBL/GenBank/DDBJ databases">
        <authorList>
            <person name="Schelkunov M.I."/>
        </authorList>
    </citation>
    <scope>NUCLEOTIDE SEQUENCE</scope>
    <source>
        <strain evidence="2">Hsosn_3</strain>
        <tissue evidence="2">Leaf</tissue>
    </source>
</reference>
<evidence type="ECO:0000313" key="2">
    <source>
        <dbReference type="EMBL" id="KAK1380560.1"/>
    </source>
</evidence>
<dbReference type="CDD" id="cd04371">
    <property type="entry name" value="DEP"/>
    <property type="match status" value="1"/>
</dbReference>
<feature type="domain" description="DEP" evidence="1">
    <location>
        <begin position="326"/>
        <end position="400"/>
    </location>
</feature>
<dbReference type="PROSITE" id="PS50186">
    <property type="entry name" value="DEP"/>
    <property type="match status" value="1"/>
</dbReference>